<name>A0A4S3JKN0_9EURO</name>
<reference evidence="2 3" key="1">
    <citation type="submission" date="2019-03" db="EMBL/GenBank/DDBJ databases">
        <title>The genome sequence of a newly discovered highly antifungal drug resistant Aspergillus species, Aspergillus tanneri NIH 1004.</title>
        <authorList>
            <person name="Mounaud S."/>
            <person name="Singh I."/>
            <person name="Joardar V."/>
            <person name="Pakala S."/>
            <person name="Pakala S."/>
            <person name="Venepally P."/>
            <person name="Hoover J."/>
            <person name="Nierman W."/>
            <person name="Chung J."/>
            <person name="Losada L."/>
        </authorList>
    </citation>
    <scope>NUCLEOTIDE SEQUENCE [LARGE SCALE GENOMIC DNA]</scope>
    <source>
        <strain evidence="2 3">NIH1004</strain>
    </source>
</reference>
<dbReference type="VEuPathDB" id="FungiDB:EYZ11_004512"/>
<accession>A0A4S3JKN0</accession>
<evidence type="ECO:0000313" key="2">
    <source>
        <dbReference type="EMBL" id="THC96013.1"/>
    </source>
</evidence>
<feature type="compositionally biased region" description="Polar residues" evidence="1">
    <location>
        <begin position="39"/>
        <end position="50"/>
    </location>
</feature>
<organism evidence="2 3">
    <name type="scientific">Aspergillus tanneri</name>
    <dbReference type="NCBI Taxonomy" id="1220188"/>
    <lineage>
        <taxon>Eukaryota</taxon>
        <taxon>Fungi</taxon>
        <taxon>Dikarya</taxon>
        <taxon>Ascomycota</taxon>
        <taxon>Pezizomycotina</taxon>
        <taxon>Eurotiomycetes</taxon>
        <taxon>Eurotiomycetidae</taxon>
        <taxon>Eurotiales</taxon>
        <taxon>Aspergillaceae</taxon>
        <taxon>Aspergillus</taxon>
        <taxon>Aspergillus subgen. Circumdati</taxon>
    </lineage>
</organism>
<dbReference type="Proteomes" id="UP000308092">
    <property type="component" value="Unassembled WGS sequence"/>
</dbReference>
<dbReference type="EMBL" id="SOSA01000132">
    <property type="protein sequence ID" value="THC96013.1"/>
    <property type="molecule type" value="Genomic_DNA"/>
</dbReference>
<gene>
    <name evidence="2" type="ORF">EYZ11_004512</name>
</gene>
<sequence length="77" mass="8180">MDSGTHTGKLLGVPGEIQGSSRVARGDQALMWGFESRVSADQHQSSQGSLHQPMHGAAADSQHPMAYNKLCSMSNGR</sequence>
<dbReference type="AlphaFoldDB" id="A0A4S3JKN0"/>
<feature type="region of interest" description="Disordered" evidence="1">
    <location>
        <begin position="1"/>
        <end position="22"/>
    </location>
</feature>
<comment type="caution">
    <text evidence="2">The sequence shown here is derived from an EMBL/GenBank/DDBJ whole genome shotgun (WGS) entry which is preliminary data.</text>
</comment>
<proteinExistence type="predicted"/>
<evidence type="ECO:0000256" key="1">
    <source>
        <dbReference type="SAM" id="MobiDB-lite"/>
    </source>
</evidence>
<keyword evidence="3" id="KW-1185">Reference proteome</keyword>
<feature type="region of interest" description="Disordered" evidence="1">
    <location>
        <begin position="38"/>
        <end position="63"/>
    </location>
</feature>
<evidence type="ECO:0000313" key="3">
    <source>
        <dbReference type="Proteomes" id="UP000308092"/>
    </source>
</evidence>
<protein>
    <submittedName>
        <fullName evidence="2">Uncharacterized protein</fullName>
    </submittedName>
</protein>